<dbReference type="InterPro" id="IPR032403">
    <property type="entry name" value="Exo84_C"/>
</dbReference>
<name>A0A8B7BFD6_PHODC</name>
<sequence>MASAKSSRSRASGPLGLVTTTGLYQTANGAAAQESGVQLVDKLKIFKTNNFDPDAYVQSKCQTMNEKEIRHLCSYLQDLKKASAEEMRRSVYANYAAFIRTSKEISDLEGELLSIRNLLSTQAALIHGLAEGVHIDSLSAGSEGSAEHDVSNIEDREATDIEKWSAEFPDMLDVLLAERRVDEALDALDEAERIAAEAKQNQTLTAVQLLSLRTAIQDHCQKLADQLAEAACQSSTRGVELRAAASALKRLGDGPRAHSLLLNAHNQRLQYNLQTIHPTSSSYGGAYTAALSQQVFSAIAQAVSDSLEVFGDEPAYASELVRWSTKQAEAFAHLVKRHALASSAAAGGLRAAAECVQIAIGHCSLLEARGLSLSSVLLKLFRPSVEQALDANLKRIEESTAALAAADDWVLMYPPASTRTSGRTSATTMGIQPKLSSSAHRFNSMVQDFFEDVGPLLTMQLGGSTMDGLLKVFNSYINLLINALPGSMEDEANLEGSGNKIVRIAETEAQQLALLANASLLAEELLPRAAMKLSSIYQAGGVDDSRRRTSDRHNRIPEQREWKRKLQRSVDRLRDSFCRQHALDLIFTEDGDTHLSAEMYISMDGNVEEPEWAPSQIFQELYAKLNRMASIAADMFVGRERFATLLMMRLTETVILWLSEDQSFWEDIEEGPRPLGPLGLQQFYLDMQFVILFGQGRFLSRHVHQVIIDIIDRAMAAFSATGMNPDSVLPSDDWFVDIAQETISRISGKARMANGDRELNSPTASVSAQSMSSVRSHGST</sequence>
<feature type="compositionally biased region" description="Low complexity" evidence="6">
    <location>
        <begin position="761"/>
        <end position="780"/>
    </location>
</feature>
<evidence type="ECO:0000256" key="1">
    <source>
        <dbReference type="ARBA" id="ARBA00007210"/>
    </source>
</evidence>
<feature type="region of interest" description="Disordered" evidence="6">
    <location>
        <begin position="755"/>
        <end position="780"/>
    </location>
</feature>
<protein>
    <submittedName>
        <fullName evidence="9">Exocyst complex component EXO84B-like</fullName>
    </submittedName>
</protein>
<dbReference type="PANTHER" id="PTHR21426">
    <property type="entry name" value="EXOCYST COMPLEX COMPONENT 8"/>
    <property type="match status" value="1"/>
</dbReference>
<evidence type="ECO:0000313" key="9">
    <source>
        <dbReference type="RefSeq" id="XP_008775498.2"/>
    </source>
</evidence>
<evidence type="ECO:0000256" key="6">
    <source>
        <dbReference type="SAM" id="MobiDB-lite"/>
    </source>
</evidence>
<reference evidence="9" key="1">
    <citation type="submission" date="2025-08" db="UniProtKB">
        <authorList>
            <consortium name="RefSeq"/>
        </authorList>
    </citation>
    <scope>IDENTIFICATION</scope>
    <source>
        <tissue evidence="9">Young leaves</tissue>
    </source>
</reference>
<dbReference type="Gene3D" id="1.20.58.1220">
    <property type="entry name" value="Exo84p, C-terminal helical domain"/>
    <property type="match status" value="1"/>
</dbReference>
<dbReference type="AlphaFoldDB" id="A0A8B7BFD6"/>
<dbReference type="KEGG" id="pda:103695852"/>
<dbReference type="RefSeq" id="XP_008775498.2">
    <property type="nucleotide sequence ID" value="XM_008777276.4"/>
</dbReference>
<evidence type="ECO:0000256" key="3">
    <source>
        <dbReference type="ARBA" id="ARBA00022483"/>
    </source>
</evidence>
<comment type="similarity">
    <text evidence="1">Belongs to the EXO84 family.</text>
</comment>
<evidence type="ECO:0000256" key="2">
    <source>
        <dbReference type="ARBA" id="ARBA00022448"/>
    </source>
</evidence>
<proteinExistence type="inferred from homology"/>
<dbReference type="Pfam" id="PF08700">
    <property type="entry name" value="VPS51_Exo84_N"/>
    <property type="match status" value="1"/>
</dbReference>
<dbReference type="PANTHER" id="PTHR21426:SF12">
    <property type="entry name" value="EXOCYST COMPLEX COMPONENT 8"/>
    <property type="match status" value="1"/>
</dbReference>
<evidence type="ECO:0000256" key="4">
    <source>
        <dbReference type="ARBA" id="ARBA00022927"/>
    </source>
</evidence>
<dbReference type="GO" id="GO:0015031">
    <property type="term" value="P:protein transport"/>
    <property type="evidence" value="ECO:0007669"/>
    <property type="project" value="UniProtKB-KW"/>
</dbReference>
<dbReference type="InterPro" id="IPR042560">
    <property type="entry name" value="Exo84_C_2"/>
</dbReference>
<dbReference type="InterPro" id="IPR016159">
    <property type="entry name" value="Cullin_repeat-like_dom_sf"/>
</dbReference>
<evidence type="ECO:0000259" key="7">
    <source>
        <dbReference type="Pfam" id="PF16528"/>
    </source>
</evidence>
<organism evidence="8 9">
    <name type="scientific">Phoenix dactylifera</name>
    <name type="common">Date palm</name>
    <dbReference type="NCBI Taxonomy" id="42345"/>
    <lineage>
        <taxon>Eukaryota</taxon>
        <taxon>Viridiplantae</taxon>
        <taxon>Streptophyta</taxon>
        <taxon>Embryophyta</taxon>
        <taxon>Tracheophyta</taxon>
        <taxon>Spermatophyta</taxon>
        <taxon>Magnoliopsida</taxon>
        <taxon>Liliopsida</taxon>
        <taxon>Arecaceae</taxon>
        <taxon>Coryphoideae</taxon>
        <taxon>Phoeniceae</taxon>
        <taxon>Phoenix</taxon>
    </lineage>
</organism>
<dbReference type="FunFam" id="1.20.58.1210:FF:000002">
    <property type="entry name" value="Exocyst complex component EXO84B"/>
    <property type="match status" value="1"/>
</dbReference>
<dbReference type="Proteomes" id="UP000228380">
    <property type="component" value="Unplaced"/>
</dbReference>
<keyword evidence="8" id="KW-1185">Reference proteome</keyword>
<keyword evidence="4" id="KW-0653">Protein transport</keyword>
<feature type="coiled-coil region" evidence="5">
    <location>
        <begin position="174"/>
        <end position="201"/>
    </location>
</feature>
<dbReference type="Pfam" id="PF16528">
    <property type="entry name" value="Exo84_C"/>
    <property type="match status" value="1"/>
</dbReference>
<feature type="domain" description="Exocyst component Exo84 C-terminal" evidence="7">
    <location>
        <begin position="163"/>
        <end position="373"/>
    </location>
</feature>
<dbReference type="OrthoDB" id="642193at2759"/>
<keyword evidence="5" id="KW-0175">Coiled coil</keyword>
<evidence type="ECO:0000313" key="8">
    <source>
        <dbReference type="Proteomes" id="UP000228380"/>
    </source>
</evidence>
<dbReference type="Gene3D" id="1.20.58.1210">
    <property type="entry name" value="Exo84p, N-terminal helical domain"/>
    <property type="match status" value="1"/>
</dbReference>
<dbReference type="GeneID" id="103695852"/>
<accession>A0A8B7BFD6</accession>
<gene>
    <name evidence="9" type="primary">LOC103695852</name>
</gene>
<dbReference type="GO" id="GO:0000145">
    <property type="term" value="C:exocyst"/>
    <property type="evidence" value="ECO:0007669"/>
    <property type="project" value="InterPro"/>
</dbReference>
<evidence type="ECO:0000256" key="5">
    <source>
        <dbReference type="SAM" id="Coils"/>
    </source>
</evidence>
<keyword evidence="2" id="KW-0813">Transport</keyword>
<dbReference type="InterPro" id="IPR042561">
    <property type="entry name" value="Exo84_C_1"/>
</dbReference>
<dbReference type="SUPFAM" id="SSF74788">
    <property type="entry name" value="Cullin repeat-like"/>
    <property type="match status" value="1"/>
</dbReference>
<keyword evidence="3" id="KW-0268">Exocytosis</keyword>
<dbReference type="GO" id="GO:0006893">
    <property type="term" value="P:Golgi to plasma membrane transport"/>
    <property type="evidence" value="ECO:0007669"/>
    <property type="project" value="TreeGrafter"/>
</dbReference>
<dbReference type="GO" id="GO:0006887">
    <property type="term" value="P:exocytosis"/>
    <property type="evidence" value="ECO:0007669"/>
    <property type="project" value="UniProtKB-KW"/>
</dbReference>
<dbReference type="FunFam" id="1.20.58.1220:FF:000001">
    <property type="entry name" value="Exocyst complex component EXO84B"/>
    <property type="match status" value="1"/>
</dbReference>
<dbReference type="InterPro" id="IPR033961">
    <property type="entry name" value="Exo84"/>
</dbReference>